<protein>
    <submittedName>
        <fullName evidence="2">Uncharacterized protein</fullName>
    </submittedName>
</protein>
<feature type="chain" id="PRO_5022685495" evidence="1">
    <location>
        <begin position="27"/>
        <end position="116"/>
    </location>
</feature>
<evidence type="ECO:0000256" key="1">
    <source>
        <dbReference type="SAM" id="SignalP"/>
    </source>
</evidence>
<evidence type="ECO:0000313" key="2">
    <source>
        <dbReference type="EMBL" id="TYB82375.1"/>
    </source>
</evidence>
<dbReference type="Proteomes" id="UP000322080">
    <property type="component" value="Unassembled WGS sequence"/>
</dbReference>
<organism evidence="2 3">
    <name type="scientific">Maritimibacter fusiformis</name>
    <dbReference type="NCBI Taxonomy" id="2603819"/>
    <lineage>
        <taxon>Bacteria</taxon>
        <taxon>Pseudomonadati</taxon>
        <taxon>Pseudomonadota</taxon>
        <taxon>Alphaproteobacteria</taxon>
        <taxon>Rhodobacterales</taxon>
        <taxon>Roseobacteraceae</taxon>
        <taxon>Maritimibacter</taxon>
    </lineage>
</organism>
<proteinExistence type="predicted"/>
<keyword evidence="3" id="KW-1185">Reference proteome</keyword>
<dbReference type="AlphaFoldDB" id="A0A5D0RNE9"/>
<gene>
    <name evidence="2" type="ORF">FVF75_06560</name>
</gene>
<dbReference type="EMBL" id="VSIY01000004">
    <property type="protein sequence ID" value="TYB82375.1"/>
    <property type="molecule type" value="Genomic_DNA"/>
</dbReference>
<name>A0A5D0RNE9_9RHOB</name>
<evidence type="ECO:0000313" key="3">
    <source>
        <dbReference type="Proteomes" id="UP000322080"/>
    </source>
</evidence>
<accession>A0A5D0RNE9</accession>
<sequence>MRVLRRAARVFLLSVALVAAASVAKAQDLDGLTWPEKKCVLYQLAWDAALDSVGPEGISDDFIDGSAEFVASGCTIRGNVCPRSEQEYKLADLLTLMTMNEGMASTFAPFRCGPAN</sequence>
<comment type="caution">
    <text evidence="2">The sequence shown here is derived from an EMBL/GenBank/DDBJ whole genome shotgun (WGS) entry which is preliminary data.</text>
</comment>
<keyword evidence="1" id="KW-0732">Signal</keyword>
<dbReference type="RefSeq" id="WP_148377138.1">
    <property type="nucleotide sequence ID" value="NZ_VSIY01000004.1"/>
</dbReference>
<feature type="signal peptide" evidence="1">
    <location>
        <begin position="1"/>
        <end position="26"/>
    </location>
</feature>
<reference evidence="2 3" key="1">
    <citation type="submission" date="2019-08" db="EMBL/GenBank/DDBJ databases">
        <title>Identification of a novel species of the genus Boseongicola.</title>
        <authorList>
            <person name="Zhang X.-Q."/>
        </authorList>
    </citation>
    <scope>NUCLEOTIDE SEQUENCE [LARGE SCALE GENOMIC DNA]</scope>
    <source>
        <strain evidence="2 3">HY14</strain>
    </source>
</reference>